<name>A0ABS9BJ43_9BACT</name>
<keyword evidence="1" id="KW-0812">Transmembrane</keyword>
<keyword evidence="3" id="KW-1185">Reference proteome</keyword>
<protein>
    <submittedName>
        <fullName evidence="2">Uncharacterized protein</fullName>
    </submittedName>
</protein>
<accession>A0ABS9BJ43</accession>
<keyword evidence="1" id="KW-0472">Membrane</keyword>
<evidence type="ECO:0000256" key="1">
    <source>
        <dbReference type="SAM" id="Phobius"/>
    </source>
</evidence>
<comment type="caution">
    <text evidence="2">The sequence shown here is derived from an EMBL/GenBank/DDBJ whole genome shotgun (WGS) entry which is preliminary data.</text>
</comment>
<dbReference type="RefSeq" id="WP_234866201.1">
    <property type="nucleotide sequence ID" value="NZ_JAKEVY010000003.1"/>
</dbReference>
<gene>
    <name evidence="2" type="ORF">L0U88_11465</name>
</gene>
<feature type="transmembrane region" description="Helical" evidence="1">
    <location>
        <begin position="182"/>
        <end position="201"/>
    </location>
</feature>
<dbReference type="Proteomes" id="UP001200145">
    <property type="component" value="Unassembled WGS sequence"/>
</dbReference>
<reference evidence="2 3" key="1">
    <citation type="submission" date="2022-01" db="EMBL/GenBank/DDBJ databases">
        <title>Flavihumibacter sp. nov., isolated from sediment of a river.</title>
        <authorList>
            <person name="Liu H."/>
        </authorList>
    </citation>
    <scope>NUCLEOTIDE SEQUENCE [LARGE SCALE GENOMIC DNA]</scope>
    <source>
        <strain evidence="2 3">RY-1</strain>
    </source>
</reference>
<sequence>MKNKLLKGDRLIIKNNDFNPLTDFFLEDIDGDNCIVNISFGLLSGRATYPKSCISKHPIQKSEFTFCVEISGNECNSDNPRINEFDHYLIDMKHPILIYRAAFFCLNEIIGSFTDKESKILASKELIHILNSHDPVVSLNNFVVTVVASLPYDFESKSILEYSGEFVPVVAFYNSDRKNNNVVTALFLVLFATIMNQIGVVSKESIIQQLKNI</sequence>
<keyword evidence="1" id="KW-1133">Transmembrane helix</keyword>
<dbReference type="EMBL" id="JAKEVY010000003">
    <property type="protein sequence ID" value="MCF1715245.1"/>
    <property type="molecule type" value="Genomic_DNA"/>
</dbReference>
<proteinExistence type="predicted"/>
<evidence type="ECO:0000313" key="3">
    <source>
        <dbReference type="Proteomes" id="UP001200145"/>
    </source>
</evidence>
<evidence type="ECO:0000313" key="2">
    <source>
        <dbReference type="EMBL" id="MCF1715245.1"/>
    </source>
</evidence>
<organism evidence="2 3">
    <name type="scientific">Flavihumibacter fluminis</name>
    <dbReference type="NCBI Taxonomy" id="2909236"/>
    <lineage>
        <taxon>Bacteria</taxon>
        <taxon>Pseudomonadati</taxon>
        <taxon>Bacteroidota</taxon>
        <taxon>Chitinophagia</taxon>
        <taxon>Chitinophagales</taxon>
        <taxon>Chitinophagaceae</taxon>
        <taxon>Flavihumibacter</taxon>
    </lineage>
</organism>